<accession>A0A218VZ29</accession>
<protein>
    <submittedName>
        <fullName evidence="1">Uncharacterized protein</fullName>
    </submittedName>
</protein>
<name>A0A218VZ29_PUNGR</name>
<comment type="caution">
    <text evidence="1">The sequence shown here is derived from an EMBL/GenBank/DDBJ whole genome shotgun (WGS) entry which is preliminary data.</text>
</comment>
<proteinExistence type="predicted"/>
<dbReference type="EMBL" id="MTKT01005615">
    <property type="protein sequence ID" value="OWM65281.1"/>
    <property type="molecule type" value="Genomic_DNA"/>
</dbReference>
<evidence type="ECO:0000313" key="1">
    <source>
        <dbReference type="EMBL" id="OWM65281.1"/>
    </source>
</evidence>
<dbReference type="AlphaFoldDB" id="A0A218VZ29"/>
<reference evidence="2" key="1">
    <citation type="journal article" date="2017" name="Plant J.">
        <title>The pomegranate (Punica granatum L.) genome and the genomics of punicalagin biosynthesis.</title>
        <authorList>
            <person name="Qin G."/>
            <person name="Xu C."/>
            <person name="Ming R."/>
            <person name="Tang H."/>
            <person name="Guyot R."/>
            <person name="Kramer E.M."/>
            <person name="Hu Y."/>
            <person name="Yi X."/>
            <person name="Qi Y."/>
            <person name="Xu X."/>
            <person name="Gao Z."/>
            <person name="Pan H."/>
            <person name="Jian J."/>
            <person name="Tian Y."/>
            <person name="Yue Z."/>
            <person name="Xu Y."/>
        </authorList>
    </citation>
    <scope>NUCLEOTIDE SEQUENCE [LARGE SCALE GENOMIC DNA]</scope>
    <source>
        <strain evidence="2">cv. Dabenzi</strain>
    </source>
</reference>
<organism evidence="1 2">
    <name type="scientific">Punica granatum</name>
    <name type="common">Pomegranate</name>
    <dbReference type="NCBI Taxonomy" id="22663"/>
    <lineage>
        <taxon>Eukaryota</taxon>
        <taxon>Viridiplantae</taxon>
        <taxon>Streptophyta</taxon>
        <taxon>Embryophyta</taxon>
        <taxon>Tracheophyta</taxon>
        <taxon>Spermatophyta</taxon>
        <taxon>Magnoliopsida</taxon>
        <taxon>eudicotyledons</taxon>
        <taxon>Gunneridae</taxon>
        <taxon>Pentapetalae</taxon>
        <taxon>rosids</taxon>
        <taxon>malvids</taxon>
        <taxon>Myrtales</taxon>
        <taxon>Lythraceae</taxon>
        <taxon>Punica</taxon>
    </lineage>
</organism>
<gene>
    <name evidence="1" type="ORF">CDL15_Pgr008871</name>
</gene>
<dbReference type="Proteomes" id="UP000197138">
    <property type="component" value="Unassembled WGS sequence"/>
</dbReference>
<sequence>MVFLIGNAAVLRVDLQQRIIRSAHYGHRQGLYALASVPIGSSGSWSLTANCHPIIICHVYVSTDKSCYRGHGILFPSLLRSSRVPLPLLCALQLTNPALDPTTRFKRLFPVPPSAQRQRRRT</sequence>
<evidence type="ECO:0000313" key="2">
    <source>
        <dbReference type="Proteomes" id="UP000197138"/>
    </source>
</evidence>